<name>A0A7Y9S5D8_9ACTN</name>
<dbReference type="EC" id="6.3.2.31" evidence="9"/>
<dbReference type="InterPro" id="IPR002847">
    <property type="entry name" value="F420-0_gamma-glut_ligase-dom"/>
</dbReference>
<dbReference type="GO" id="GO:0052619">
    <property type="term" value="F:coenzyme F420-1:gamma-L-glutamate ligase activity"/>
    <property type="evidence" value="ECO:0007669"/>
    <property type="project" value="UniProtKB-EC"/>
</dbReference>
<gene>
    <name evidence="9" type="ORF">BJ980_003241</name>
</gene>
<dbReference type="PANTHER" id="PTHR47917:SF1">
    <property type="entry name" value="COENZYME F420:L-GLUTAMATE LIGASE"/>
    <property type="match status" value="1"/>
</dbReference>
<feature type="domain" description="Coenzyme F420:L-glutamate ligase-like" evidence="8">
    <location>
        <begin position="63"/>
        <end position="205"/>
    </location>
</feature>
<evidence type="ECO:0000313" key="10">
    <source>
        <dbReference type="Proteomes" id="UP000540656"/>
    </source>
</evidence>
<dbReference type="InterPro" id="IPR008225">
    <property type="entry name" value="F420-0_g-glutamyl_ligase"/>
</dbReference>
<evidence type="ECO:0000256" key="6">
    <source>
        <dbReference type="ARBA" id="ARBA00023134"/>
    </source>
</evidence>
<protein>
    <submittedName>
        <fullName evidence="9">Coenzyme F420-0:L-glutamate ligase/coenzyme F420-1:gamma-L-glutamate ligase</fullName>
        <ecNumber evidence="9">6.3.2.31</ecNumber>
        <ecNumber evidence="9">6.3.2.34</ecNumber>
    </submittedName>
</protein>
<accession>A0A7Y9S5D8</accession>
<dbReference type="EMBL" id="JACCAA010000001">
    <property type="protein sequence ID" value="NYG60318.1"/>
    <property type="molecule type" value="Genomic_DNA"/>
</dbReference>
<evidence type="ECO:0000256" key="4">
    <source>
        <dbReference type="ARBA" id="ARBA00022842"/>
    </source>
</evidence>
<evidence type="ECO:0000256" key="1">
    <source>
        <dbReference type="ARBA" id="ARBA00022598"/>
    </source>
</evidence>
<keyword evidence="7" id="KW-0464">Manganese</keyword>
<evidence type="ECO:0000259" key="8">
    <source>
        <dbReference type="Pfam" id="PF01996"/>
    </source>
</evidence>
<dbReference type="Gene3D" id="3.30.1330.100">
    <property type="entry name" value="CofE-like"/>
    <property type="match status" value="1"/>
</dbReference>
<dbReference type="AlphaFoldDB" id="A0A7Y9S5D8"/>
<keyword evidence="2" id="KW-0479">Metal-binding</keyword>
<dbReference type="EC" id="6.3.2.34" evidence="9"/>
<dbReference type="GO" id="GO:0052618">
    <property type="term" value="F:coenzyme F420-0:L-glutamate ligase activity"/>
    <property type="evidence" value="ECO:0007669"/>
    <property type="project" value="UniProtKB-EC"/>
</dbReference>
<dbReference type="GO" id="GO:0005525">
    <property type="term" value="F:GTP binding"/>
    <property type="evidence" value="ECO:0007669"/>
    <property type="project" value="UniProtKB-KW"/>
</dbReference>
<dbReference type="SUPFAM" id="SSF144010">
    <property type="entry name" value="CofE-like"/>
    <property type="match status" value="1"/>
</dbReference>
<proteinExistence type="predicted"/>
<reference evidence="9 10" key="1">
    <citation type="submission" date="2020-07" db="EMBL/GenBank/DDBJ databases">
        <title>Sequencing the genomes of 1000 actinobacteria strains.</title>
        <authorList>
            <person name="Klenk H.-P."/>
        </authorList>
    </citation>
    <scope>NUCLEOTIDE SEQUENCE [LARGE SCALE GENOMIC DNA]</scope>
    <source>
        <strain evidence="9 10">DSM 23819</strain>
    </source>
</reference>
<dbReference type="GO" id="GO:0046872">
    <property type="term" value="F:metal ion binding"/>
    <property type="evidence" value="ECO:0007669"/>
    <property type="project" value="UniProtKB-KW"/>
</dbReference>
<evidence type="ECO:0000256" key="2">
    <source>
        <dbReference type="ARBA" id="ARBA00022723"/>
    </source>
</evidence>
<dbReference type="Proteomes" id="UP000540656">
    <property type="component" value="Unassembled WGS sequence"/>
</dbReference>
<dbReference type="Pfam" id="PF01996">
    <property type="entry name" value="F420_ligase"/>
    <property type="match status" value="2"/>
</dbReference>
<comment type="caution">
    <text evidence="9">The sequence shown here is derived from an EMBL/GenBank/DDBJ whole genome shotgun (WGS) entry which is preliminary data.</text>
</comment>
<dbReference type="RefSeq" id="WP_179503258.1">
    <property type="nucleotide sequence ID" value="NZ_JACCAA010000001.1"/>
</dbReference>
<feature type="domain" description="Coenzyme F420:L-glutamate ligase-like" evidence="8">
    <location>
        <begin position="12"/>
        <end position="55"/>
    </location>
</feature>
<evidence type="ECO:0000256" key="3">
    <source>
        <dbReference type="ARBA" id="ARBA00022741"/>
    </source>
</evidence>
<sequence length="320" mass="32554">MSLRVVAPGGVGEVAEGDDLATLLLAACDADGIELLDGSIVTITSKVVSKAEGRHRVGDRLDAIDDESVRVLARRGPTSIVRTRLGLTMAAAGIDNSNVTAGQFLLLPEDPDRSAVVVREEVLARRGVNVGVLVTDTAGRPWRNGQTDIAIGAAGLVVLEEFAGVTDSYGNALAVTAPAVADELAGLSELASGKLGGRPFTVITGREDLVLARGDHGSGAGALVREDGADMFGLGSREAVVRALAASDARLFGAPAASGDMHIAARDTFGAAELTEHGSINVAVTGPATATLAGVLAHAFGWEAHASPDGTEVTFQPPTP</sequence>
<keyword evidence="10" id="KW-1185">Reference proteome</keyword>
<keyword evidence="1 9" id="KW-0436">Ligase</keyword>
<organism evidence="9 10">
    <name type="scientific">Nocardioides daedukensis</name>
    <dbReference type="NCBI Taxonomy" id="634462"/>
    <lineage>
        <taxon>Bacteria</taxon>
        <taxon>Bacillati</taxon>
        <taxon>Actinomycetota</taxon>
        <taxon>Actinomycetes</taxon>
        <taxon>Propionibacteriales</taxon>
        <taxon>Nocardioidaceae</taxon>
        <taxon>Nocardioides</taxon>
    </lineage>
</organism>
<dbReference type="NCBIfam" id="TIGR01916">
    <property type="entry name" value="F420_cofE"/>
    <property type="match status" value="1"/>
</dbReference>
<dbReference type="PANTHER" id="PTHR47917">
    <property type="match status" value="1"/>
</dbReference>
<evidence type="ECO:0000313" key="9">
    <source>
        <dbReference type="EMBL" id="NYG60318.1"/>
    </source>
</evidence>
<evidence type="ECO:0000256" key="5">
    <source>
        <dbReference type="ARBA" id="ARBA00022958"/>
    </source>
</evidence>
<keyword evidence="3" id="KW-0547">Nucleotide-binding</keyword>
<keyword evidence="4" id="KW-0460">Magnesium</keyword>
<keyword evidence="5" id="KW-0630">Potassium</keyword>
<evidence type="ECO:0000256" key="7">
    <source>
        <dbReference type="ARBA" id="ARBA00023211"/>
    </source>
</evidence>
<keyword evidence="6" id="KW-0342">GTP-binding</keyword>